<keyword evidence="1 3" id="KW-0597">Phosphoprotein</keyword>
<evidence type="ECO:0000259" key="4">
    <source>
        <dbReference type="PROSITE" id="PS50110"/>
    </source>
</evidence>
<keyword evidence="6" id="KW-1185">Reference proteome</keyword>
<dbReference type="SMART" id="SM00448">
    <property type="entry name" value="REC"/>
    <property type="match status" value="1"/>
</dbReference>
<dbReference type="SUPFAM" id="SSF52172">
    <property type="entry name" value="CheY-like"/>
    <property type="match status" value="1"/>
</dbReference>
<feature type="domain" description="Response regulatory" evidence="4">
    <location>
        <begin position="81"/>
        <end position="195"/>
    </location>
</feature>
<keyword evidence="5" id="KW-0418">Kinase</keyword>
<proteinExistence type="predicted"/>
<dbReference type="GO" id="GO:0000160">
    <property type="term" value="P:phosphorelay signal transduction system"/>
    <property type="evidence" value="ECO:0007669"/>
    <property type="project" value="UniProtKB-KW"/>
</dbReference>
<dbReference type="PANTHER" id="PTHR45339">
    <property type="entry name" value="HYBRID SIGNAL TRANSDUCTION HISTIDINE KINASE J"/>
    <property type="match status" value="1"/>
</dbReference>
<evidence type="ECO:0000313" key="5">
    <source>
        <dbReference type="EMBL" id="GAK97260.1"/>
    </source>
</evidence>
<feature type="modified residue" description="4-aspartylphosphate" evidence="3">
    <location>
        <position position="130"/>
    </location>
</feature>
<dbReference type="Gene3D" id="3.40.50.2300">
    <property type="match status" value="1"/>
</dbReference>
<dbReference type="EMBL" id="BBML01000005">
    <property type="protein sequence ID" value="GAK97260.1"/>
    <property type="molecule type" value="Genomic_DNA"/>
</dbReference>
<dbReference type="AlphaFoldDB" id="A0A090Q2K7"/>
<protein>
    <submittedName>
        <fullName evidence="5">Histidine kinase</fullName>
    </submittedName>
</protein>
<evidence type="ECO:0000256" key="1">
    <source>
        <dbReference type="ARBA" id="ARBA00022553"/>
    </source>
</evidence>
<dbReference type="eggNOG" id="COG0745">
    <property type="taxonomic scope" value="Bacteria"/>
</dbReference>
<dbReference type="RefSeq" id="WP_052510362.1">
    <property type="nucleotide sequence ID" value="NZ_BBML01000005.1"/>
</dbReference>
<dbReference type="GO" id="GO:0016301">
    <property type="term" value="F:kinase activity"/>
    <property type="evidence" value="ECO:0007669"/>
    <property type="project" value="UniProtKB-KW"/>
</dbReference>
<evidence type="ECO:0000313" key="6">
    <source>
        <dbReference type="Proteomes" id="UP000029221"/>
    </source>
</evidence>
<dbReference type="InterPro" id="IPR001789">
    <property type="entry name" value="Sig_transdc_resp-reg_receiver"/>
</dbReference>
<keyword evidence="2" id="KW-0902">Two-component regulatory system</keyword>
<dbReference type="PANTHER" id="PTHR45339:SF1">
    <property type="entry name" value="HYBRID SIGNAL TRANSDUCTION HISTIDINE KINASE J"/>
    <property type="match status" value="1"/>
</dbReference>
<name>A0A090Q2K7_9FLAO</name>
<organism evidence="5 6">
    <name type="scientific">Nonlabens tegetincola</name>
    <dbReference type="NCBI Taxonomy" id="323273"/>
    <lineage>
        <taxon>Bacteria</taxon>
        <taxon>Pseudomonadati</taxon>
        <taxon>Bacteroidota</taxon>
        <taxon>Flavobacteriia</taxon>
        <taxon>Flavobacteriales</taxon>
        <taxon>Flavobacteriaceae</taxon>
        <taxon>Nonlabens</taxon>
    </lineage>
</organism>
<evidence type="ECO:0000256" key="2">
    <source>
        <dbReference type="ARBA" id="ARBA00023012"/>
    </source>
</evidence>
<keyword evidence="5" id="KW-0808">Transferase</keyword>
<gene>
    <name evidence="5" type="ORF">JCM19294_1306</name>
</gene>
<accession>A0A090Q2K7</accession>
<dbReference type="PROSITE" id="PS50110">
    <property type="entry name" value="RESPONSE_REGULATORY"/>
    <property type="match status" value="1"/>
</dbReference>
<dbReference type="Proteomes" id="UP000029221">
    <property type="component" value="Unassembled WGS sequence"/>
</dbReference>
<evidence type="ECO:0000256" key="3">
    <source>
        <dbReference type="PROSITE-ProRule" id="PRU00169"/>
    </source>
</evidence>
<reference evidence="5" key="1">
    <citation type="journal article" date="2014" name="Genome Announc.">
        <title>Draft Genome Sequences of Marine Flavobacterium Nonlabens Strains NR17, NR24, NR27, NR32, NR33, and Ara13.</title>
        <authorList>
            <person name="Nakanishi M."/>
            <person name="Meirelles P."/>
            <person name="Suzuki R."/>
            <person name="Takatani N."/>
            <person name="Mino S."/>
            <person name="Suda W."/>
            <person name="Oshima K."/>
            <person name="Hattori M."/>
            <person name="Ohkuma M."/>
            <person name="Hosokawa M."/>
            <person name="Miyashita K."/>
            <person name="Thompson F.L."/>
            <person name="Niwa A."/>
            <person name="Sawabe T."/>
            <person name="Sawabe T."/>
        </authorList>
    </citation>
    <scope>NUCLEOTIDE SEQUENCE [LARGE SCALE GENOMIC DNA]</scope>
    <source>
        <strain evidence="5">JCM 19294</strain>
    </source>
</reference>
<dbReference type="InterPro" id="IPR011006">
    <property type="entry name" value="CheY-like_superfamily"/>
</dbReference>
<dbReference type="CDD" id="cd17546">
    <property type="entry name" value="REC_hyHK_CKI1_RcsC-like"/>
    <property type="match status" value="1"/>
</dbReference>
<comment type="caution">
    <text evidence="5">The sequence shown here is derived from an EMBL/GenBank/DDBJ whole genome shotgun (WGS) entry which is preliminary data.</text>
</comment>
<dbReference type="Pfam" id="PF00072">
    <property type="entry name" value="Response_reg"/>
    <property type="match status" value="1"/>
</dbReference>
<sequence>MGSEIKLESEVGKGSVFSFAVDFNNPDSNSFVNQLDSNNTKAPTPTPIAVYGSHDEVPTPAKTAPILKTETPEFEILKGKKVLIVEDNKINQMITKKILEQKEFICDVANNGEEAVAMARANEYDLILMDIHMPVMDGKRATVEIRKFNSKTPLLALTAVTLENAQDELIEIGFDDIIPKPFKMDEFFGKIQRAFSNIQII</sequence>